<feature type="domain" description="NAD(P)-binding" evidence="1">
    <location>
        <begin position="7"/>
        <end position="190"/>
    </location>
</feature>
<protein>
    <submittedName>
        <fullName evidence="2">Uncharacterized protein YbjT (DUF2867 family)</fullName>
    </submittedName>
</protein>
<accession>A0A7W5VDT2</accession>
<dbReference type="EMBL" id="JACIBV010000002">
    <property type="protein sequence ID" value="MBB3732986.1"/>
    <property type="molecule type" value="Genomic_DNA"/>
</dbReference>
<sequence length="297" mass="31933">MTILVTGATGNIGRRVVDGLVGAGQRVRAMVRDPRAAHLPDGVELVRGDFERPETWPDVLDGVERLYLFPFAYHVPESADLGFVERASAAGVRRFVVHSAAAAGFAPSDDPSALGRHLEEERAAHRGLELMVEATGKEWTHVRPGLLAVNALGWAERIRTERTVREPYGRSGYPLVHEADVAEVAVAALLTDDHLGAAYTITGPAKVTQTEQAAAIGAAIGADVRFEELTPAQARAQWLADGCPPDVADWLIELLADALDGPGALPPTGTYEELTGRPPRAFTRWARDHAADFMEVA</sequence>
<dbReference type="PANTHER" id="PTHR43162">
    <property type="match status" value="1"/>
</dbReference>
<evidence type="ECO:0000259" key="1">
    <source>
        <dbReference type="Pfam" id="PF13460"/>
    </source>
</evidence>
<gene>
    <name evidence="2" type="ORF">FHR33_008933</name>
</gene>
<dbReference type="SUPFAM" id="SSF51735">
    <property type="entry name" value="NAD(P)-binding Rossmann-fold domains"/>
    <property type="match status" value="1"/>
</dbReference>
<organism evidence="2 3">
    <name type="scientific">Nonomuraea dietziae</name>
    <dbReference type="NCBI Taxonomy" id="65515"/>
    <lineage>
        <taxon>Bacteria</taxon>
        <taxon>Bacillati</taxon>
        <taxon>Actinomycetota</taxon>
        <taxon>Actinomycetes</taxon>
        <taxon>Streptosporangiales</taxon>
        <taxon>Streptosporangiaceae</taxon>
        <taxon>Nonomuraea</taxon>
    </lineage>
</organism>
<proteinExistence type="predicted"/>
<dbReference type="Gene3D" id="3.40.50.720">
    <property type="entry name" value="NAD(P)-binding Rossmann-like Domain"/>
    <property type="match status" value="1"/>
</dbReference>
<evidence type="ECO:0000313" key="3">
    <source>
        <dbReference type="Proteomes" id="UP000579945"/>
    </source>
</evidence>
<comment type="caution">
    <text evidence="2">The sequence shown here is derived from an EMBL/GenBank/DDBJ whole genome shotgun (WGS) entry which is preliminary data.</text>
</comment>
<dbReference type="Pfam" id="PF13460">
    <property type="entry name" value="NAD_binding_10"/>
    <property type="match status" value="1"/>
</dbReference>
<dbReference type="AlphaFoldDB" id="A0A7W5VDT2"/>
<dbReference type="InterPro" id="IPR051604">
    <property type="entry name" value="Ergot_Alk_Oxidoreductase"/>
</dbReference>
<dbReference type="Gene3D" id="3.90.25.10">
    <property type="entry name" value="UDP-galactose 4-epimerase, domain 1"/>
    <property type="match status" value="1"/>
</dbReference>
<evidence type="ECO:0000313" key="2">
    <source>
        <dbReference type="EMBL" id="MBB3732986.1"/>
    </source>
</evidence>
<keyword evidence="3" id="KW-1185">Reference proteome</keyword>
<dbReference type="InterPro" id="IPR036291">
    <property type="entry name" value="NAD(P)-bd_dom_sf"/>
</dbReference>
<dbReference type="PANTHER" id="PTHR43162:SF1">
    <property type="entry name" value="PRESTALK A DIFFERENTIATION PROTEIN A"/>
    <property type="match status" value="1"/>
</dbReference>
<dbReference type="InterPro" id="IPR016040">
    <property type="entry name" value="NAD(P)-bd_dom"/>
</dbReference>
<dbReference type="GeneID" id="95394971"/>
<reference evidence="2 3" key="1">
    <citation type="submission" date="2020-08" db="EMBL/GenBank/DDBJ databases">
        <title>Sequencing the genomes of 1000 actinobacteria strains.</title>
        <authorList>
            <person name="Klenk H.-P."/>
        </authorList>
    </citation>
    <scope>NUCLEOTIDE SEQUENCE [LARGE SCALE GENOMIC DNA]</scope>
    <source>
        <strain evidence="2 3">DSM 44320</strain>
    </source>
</reference>
<dbReference type="RefSeq" id="WP_312896042.1">
    <property type="nucleotide sequence ID" value="NZ_BAAAXX010000043.1"/>
</dbReference>
<name>A0A7W5VDT2_9ACTN</name>
<dbReference type="Proteomes" id="UP000579945">
    <property type="component" value="Unassembled WGS sequence"/>
</dbReference>